<evidence type="ECO:0008006" key="10">
    <source>
        <dbReference type="Google" id="ProtNLM"/>
    </source>
</evidence>
<evidence type="ECO:0000256" key="1">
    <source>
        <dbReference type="ARBA" id="ARBA00004123"/>
    </source>
</evidence>
<evidence type="ECO:0000256" key="7">
    <source>
        <dbReference type="SAM" id="Phobius"/>
    </source>
</evidence>
<proteinExistence type="predicted"/>
<dbReference type="Proteomes" id="UP000054821">
    <property type="component" value="Unassembled WGS sequence"/>
</dbReference>
<dbReference type="PANTHER" id="PTHR31845">
    <property type="entry name" value="FINGER DOMAIN PROTEIN, PUTATIVE-RELATED"/>
    <property type="match status" value="1"/>
</dbReference>
<organism evidence="8 9">
    <name type="scientific">Trichoderma gamsii</name>
    <dbReference type="NCBI Taxonomy" id="398673"/>
    <lineage>
        <taxon>Eukaryota</taxon>
        <taxon>Fungi</taxon>
        <taxon>Dikarya</taxon>
        <taxon>Ascomycota</taxon>
        <taxon>Pezizomycotina</taxon>
        <taxon>Sordariomycetes</taxon>
        <taxon>Hypocreomycetidae</taxon>
        <taxon>Hypocreales</taxon>
        <taxon>Hypocreaceae</taxon>
        <taxon>Trichoderma</taxon>
    </lineage>
</organism>
<keyword evidence="5" id="KW-0539">Nucleus</keyword>
<evidence type="ECO:0000256" key="5">
    <source>
        <dbReference type="ARBA" id="ARBA00023242"/>
    </source>
</evidence>
<evidence type="ECO:0000256" key="4">
    <source>
        <dbReference type="ARBA" id="ARBA00023163"/>
    </source>
</evidence>
<dbReference type="GO" id="GO:0000976">
    <property type="term" value="F:transcription cis-regulatory region binding"/>
    <property type="evidence" value="ECO:0007669"/>
    <property type="project" value="TreeGrafter"/>
</dbReference>
<evidence type="ECO:0000256" key="3">
    <source>
        <dbReference type="ARBA" id="ARBA00023125"/>
    </source>
</evidence>
<name>A0A2P4ZJ96_9HYPO</name>
<keyword evidence="7" id="KW-0812">Transmembrane</keyword>
<accession>A0A2P4ZJ96</accession>
<dbReference type="GeneID" id="36347658"/>
<keyword evidence="7" id="KW-1133">Transmembrane helix</keyword>
<keyword evidence="3" id="KW-0238">DNA-binding</keyword>
<dbReference type="PANTHER" id="PTHR31845:SF21">
    <property type="entry name" value="REGULATORY PROTEIN LEU3"/>
    <property type="match status" value="1"/>
</dbReference>
<comment type="subcellular location">
    <subcellularLocation>
        <location evidence="1">Nucleus</location>
    </subcellularLocation>
</comment>
<comment type="caution">
    <text evidence="8">The sequence shown here is derived from an EMBL/GenBank/DDBJ whole genome shotgun (WGS) entry which is preliminary data.</text>
</comment>
<feature type="transmembrane region" description="Helical" evidence="7">
    <location>
        <begin position="279"/>
        <end position="301"/>
    </location>
</feature>
<dbReference type="InterPro" id="IPR051089">
    <property type="entry name" value="prtT"/>
</dbReference>
<dbReference type="EMBL" id="JPDN02000023">
    <property type="protein sequence ID" value="PON24369.1"/>
    <property type="molecule type" value="Genomic_DNA"/>
</dbReference>
<reference evidence="8 9" key="1">
    <citation type="journal article" date="2016" name="Genome Announc.">
        <title>Draft Whole-Genome Sequence of Trichoderma gamsii T6085, a Promising Biocontrol Agent of Fusarium Head Blight on Wheat.</title>
        <authorList>
            <person name="Baroncelli R."/>
            <person name="Zapparata A."/>
            <person name="Piaggeschi G."/>
            <person name="Sarrocco S."/>
            <person name="Vannacci G."/>
        </authorList>
    </citation>
    <scope>NUCLEOTIDE SEQUENCE [LARGE SCALE GENOMIC DNA]</scope>
    <source>
        <strain evidence="8 9">T6085</strain>
    </source>
</reference>
<dbReference type="GO" id="GO:0000981">
    <property type="term" value="F:DNA-binding transcription factor activity, RNA polymerase II-specific"/>
    <property type="evidence" value="ECO:0007669"/>
    <property type="project" value="TreeGrafter"/>
</dbReference>
<evidence type="ECO:0000256" key="6">
    <source>
        <dbReference type="SAM" id="MobiDB-lite"/>
    </source>
</evidence>
<keyword evidence="9" id="KW-1185">Reference proteome</keyword>
<protein>
    <recommendedName>
        <fullName evidence="10">Transcription factor domain-containing protein</fullName>
    </recommendedName>
</protein>
<feature type="compositionally biased region" description="Basic and acidic residues" evidence="6">
    <location>
        <begin position="20"/>
        <end position="40"/>
    </location>
</feature>
<keyword evidence="4" id="KW-0804">Transcription</keyword>
<dbReference type="RefSeq" id="XP_024405315.1">
    <property type="nucleotide sequence ID" value="XM_024549929.1"/>
</dbReference>
<sequence length="616" mass="67389">MQLECVITPTPASRRTKSQLQRELEAFRSRAERQDRDEGSGSRSNSPTGQSGVDVDGASASAFVPFMVADAVSAPLFVPVLTPASEGIGAGLQAQASPSISTRSNNLQSSTSQNQAIEPLTISQLFDGQDVAGRKIQDCFNLFFSLYAPFLPIFNNAVISPNQSFAQSPFLSWVIVYIGSRHYAGDPTLLERLAAKINSMAFAALEKRNNPMQTIQGILLLCQWPTPVDTMHRGISLVLAGAALHLAMVVGLHVTGVGQDFARTILNRNKFDRDNRRMLWRQCCITCYIIGLAEGIMPSGLNDALDLPVQSEGDDGGSGCELDSPQETKVHLKLCEIMICATEALKKAHSGSDSKSSSSLLSCISLFDTQLTKAALQVQTTVDSIYYQCYRLYLLAYHFLVDAASRKPEGFLSLYVVACNLVNTVCQRSEAEESVAKIAPAFIQKTIVLASCTILKIHRSELAPHLDLEAGEQAYFASIVFSREGSIQNNDLCARGATIFSQLWNSQKIFRGKDGKLDSLSSRISSRLSTSVVFDCLWWWRQEFGGSGNPYENRRQAQVTSSMANTNDISLEQRAADATSSGNTDALDAQQTAPLTDEPFVDFDWDISLNLNEWPL</sequence>
<evidence type="ECO:0000313" key="9">
    <source>
        <dbReference type="Proteomes" id="UP000054821"/>
    </source>
</evidence>
<dbReference type="CDD" id="cd12148">
    <property type="entry name" value="fungal_TF_MHR"/>
    <property type="match status" value="1"/>
</dbReference>
<dbReference type="AlphaFoldDB" id="A0A2P4ZJ96"/>
<feature type="transmembrane region" description="Helical" evidence="7">
    <location>
        <begin position="235"/>
        <end position="258"/>
    </location>
</feature>
<keyword evidence="7" id="KW-0472">Membrane</keyword>
<feature type="compositionally biased region" description="Polar residues" evidence="6">
    <location>
        <begin position="10"/>
        <end position="19"/>
    </location>
</feature>
<keyword evidence="2" id="KW-0805">Transcription regulation</keyword>
<evidence type="ECO:0000313" key="8">
    <source>
        <dbReference type="EMBL" id="PON24369.1"/>
    </source>
</evidence>
<feature type="compositionally biased region" description="Polar residues" evidence="6">
    <location>
        <begin position="41"/>
        <end position="51"/>
    </location>
</feature>
<feature type="region of interest" description="Disordered" evidence="6">
    <location>
        <begin position="1"/>
        <end position="54"/>
    </location>
</feature>
<evidence type="ECO:0000256" key="2">
    <source>
        <dbReference type="ARBA" id="ARBA00023015"/>
    </source>
</evidence>
<gene>
    <name evidence="8" type="ORF">TGAM01_v206701</name>
</gene>
<dbReference type="GO" id="GO:0005634">
    <property type="term" value="C:nucleus"/>
    <property type="evidence" value="ECO:0007669"/>
    <property type="project" value="UniProtKB-SubCell"/>
</dbReference>